<dbReference type="GO" id="GO:0019905">
    <property type="term" value="F:syntaxin binding"/>
    <property type="evidence" value="ECO:0007669"/>
    <property type="project" value="EnsemblMetazoa"/>
</dbReference>
<evidence type="ECO:0000256" key="2">
    <source>
        <dbReference type="ARBA" id="ARBA00008180"/>
    </source>
</evidence>
<comment type="subcellular location">
    <subcellularLocation>
        <location evidence="1">Golgi apparatus</location>
        <location evidence="1">trans-Golgi network</location>
    </subcellularLocation>
</comment>
<dbReference type="InterPro" id="IPR048361">
    <property type="entry name" value="Vps52_C"/>
</dbReference>
<dbReference type="GO" id="GO:0048471">
    <property type="term" value="C:perinuclear region of cytoplasm"/>
    <property type="evidence" value="ECO:0007669"/>
    <property type="project" value="EnsemblMetazoa"/>
</dbReference>
<dbReference type="GO" id="GO:1904811">
    <property type="term" value="P:positive regulation of dense core granule transport"/>
    <property type="evidence" value="ECO:0007669"/>
    <property type="project" value="EnsemblMetazoa"/>
</dbReference>
<evidence type="ECO:0000256" key="4">
    <source>
        <dbReference type="ARBA" id="ARBA00022448"/>
    </source>
</evidence>
<proteinExistence type="inferred from homology"/>
<dbReference type="GO" id="GO:0032456">
    <property type="term" value="P:endocytic recycling"/>
    <property type="evidence" value="ECO:0007669"/>
    <property type="project" value="TreeGrafter"/>
</dbReference>
<keyword evidence="6" id="KW-0333">Golgi apparatus</keyword>
<dbReference type="Pfam" id="PF04129">
    <property type="entry name" value="Vps52_CC"/>
    <property type="match status" value="1"/>
</dbReference>
<dbReference type="GO" id="GO:0005829">
    <property type="term" value="C:cytosol"/>
    <property type="evidence" value="ECO:0007669"/>
    <property type="project" value="GOC"/>
</dbReference>
<sequence>MLAKGSSIAYFRPSLFHIVVIVKRASGCVEQKFGPLGETLKNKLKMPRKLVNHQKSVNSDRNFTVSSLEFCLSQLRKADSQLVKKAIASGDGLTQSTDDVSTRLSEAHRYAVQTCIDNSEPLAELHNQLVHCDNVFERLQATLNSFQDSLGTIGQDMKKLQLQSHHIHQELENRQKVRLELSQFVDDIVVSQPMMKTINEVDANHRGFLEALHELHHKITLIVQRGNGDAVAVNDTMPVLEGLKLKAVVKVREWLLQKMYQFRKPLSNYQVFQHQLLKCRFFYEFLLHHDIISAKELQDEYIDIISKMFFTYFKAYATRLFKLSMKDVATKDDMLGNVDTVKSGGLGGFFTSKQPVVRNKATVFSIGQRHHIIGEEFLGALIVPHAATQNNQSYQFEALFRSIQLAFVDHFSHEYLFITDFFLVSNEEAIDLHNKAMGRAMSVVLKSCEDQISLSWDAISLHLCLCMCDKFTELLKEREVPDVPDYWISVTGLLWTRLNMVMSAHYDSVKSVDLKKLIHSESLDTRPHFIVRRYAELTSAHLIIAKTSDRKMGDKMEAILESSEDSIEQLLTRMSAMQQTQKNKHVFLINNYDLILSTIDDEETKHSKIYEIVHELEQKSIDDFTEEVLEPHIGYMIKFVIECESLLNQGHTQLLVRYNDKIGTVVANFNAKWRPAVDSINTECIQLFANFSLGTNILQTIFTKYVQYINRFTKILAHDVFVRNPVCSQLVNVHQVMLEIKRFKPAY</sequence>
<dbReference type="GO" id="GO:0007041">
    <property type="term" value="P:lysosomal transport"/>
    <property type="evidence" value="ECO:0007669"/>
    <property type="project" value="TreeGrafter"/>
</dbReference>
<evidence type="ECO:0000259" key="7">
    <source>
        <dbReference type="Pfam" id="PF04129"/>
    </source>
</evidence>
<organism evidence="9 10">
    <name type="scientific">Caenorhabditis japonica</name>
    <dbReference type="NCBI Taxonomy" id="281687"/>
    <lineage>
        <taxon>Eukaryota</taxon>
        <taxon>Metazoa</taxon>
        <taxon>Ecdysozoa</taxon>
        <taxon>Nematoda</taxon>
        <taxon>Chromadorea</taxon>
        <taxon>Rhabditida</taxon>
        <taxon>Rhabditina</taxon>
        <taxon>Rhabditomorpha</taxon>
        <taxon>Rhabditoidea</taxon>
        <taxon>Rhabditidae</taxon>
        <taxon>Peloderinae</taxon>
        <taxon>Caenorhabditis</taxon>
    </lineage>
</organism>
<dbReference type="InterPro" id="IPR048319">
    <property type="entry name" value="Vps52_CC"/>
</dbReference>
<accession>A0A8R1I5B0</accession>
<evidence type="ECO:0000259" key="8">
    <source>
        <dbReference type="Pfam" id="PF20655"/>
    </source>
</evidence>
<evidence type="ECO:0000256" key="5">
    <source>
        <dbReference type="ARBA" id="ARBA00022927"/>
    </source>
</evidence>
<name>A0A8R1I5B0_CAEJA</name>
<feature type="domain" description="Vps52 C-terminal" evidence="8">
    <location>
        <begin position="305"/>
        <end position="624"/>
    </location>
</feature>
<evidence type="ECO:0000256" key="3">
    <source>
        <dbReference type="ARBA" id="ARBA00017083"/>
    </source>
</evidence>
<dbReference type="GO" id="GO:0006896">
    <property type="term" value="P:Golgi to vacuole transport"/>
    <property type="evidence" value="ECO:0007669"/>
    <property type="project" value="TreeGrafter"/>
</dbReference>
<evidence type="ECO:0000256" key="6">
    <source>
        <dbReference type="ARBA" id="ARBA00023034"/>
    </source>
</evidence>
<feature type="domain" description="Vps52 coiled-coil" evidence="7">
    <location>
        <begin position="116"/>
        <end position="286"/>
    </location>
</feature>
<keyword evidence="10" id="KW-1185">Reference proteome</keyword>
<keyword evidence="5" id="KW-0653">Protein transport</keyword>
<dbReference type="GO" id="GO:0000138">
    <property type="term" value="C:Golgi trans cisterna"/>
    <property type="evidence" value="ECO:0007669"/>
    <property type="project" value="EnsemblMetazoa"/>
</dbReference>
<dbReference type="GO" id="GO:0043204">
    <property type="term" value="C:perikaryon"/>
    <property type="evidence" value="ECO:0007669"/>
    <property type="project" value="EnsemblMetazoa"/>
</dbReference>
<dbReference type="GO" id="GO:0090326">
    <property type="term" value="P:positive regulation of locomotion involved in locomotory behavior"/>
    <property type="evidence" value="ECO:0007669"/>
    <property type="project" value="EnsemblMetazoa"/>
</dbReference>
<evidence type="ECO:0000256" key="1">
    <source>
        <dbReference type="ARBA" id="ARBA00004601"/>
    </source>
</evidence>
<reference evidence="9" key="2">
    <citation type="submission" date="2022-06" db="UniProtKB">
        <authorList>
            <consortium name="EnsemblMetazoa"/>
        </authorList>
    </citation>
    <scope>IDENTIFICATION</scope>
    <source>
        <strain evidence="9">DF5081</strain>
    </source>
</reference>
<evidence type="ECO:0000313" key="10">
    <source>
        <dbReference type="Proteomes" id="UP000005237"/>
    </source>
</evidence>
<dbReference type="AlphaFoldDB" id="A0A8R1I5B0"/>
<dbReference type="GO" id="GO:1904810">
    <property type="term" value="P:negative regulation of dense core granule transport"/>
    <property type="evidence" value="ECO:0007669"/>
    <property type="project" value="EnsemblMetazoa"/>
</dbReference>
<dbReference type="GO" id="GO:0015031">
    <property type="term" value="P:protein transport"/>
    <property type="evidence" value="ECO:0007669"/>
    <property type="project" value="UniProtKB-KW"/>
</dbReference>
<evidence type="ECO:0000313" key="9">
    <source>
        <dbReference type="EnsemblMetazoa" id="CJA17193b.1"/>
    </source>
</evidence>
<dbReference type="PANTHER" id="PTHR14190">
    <property type="entry name" value="SUPPRESSOR OF ACTIN MUTATIONS 2/VACUOLAR PROTEIN SORTING 52"/>
    <property type="match status" value="1"/>
</dbReference>
<reference evidence="10" key="1">
    <citation type="submission" date="2010-08" db="EMBL/GenBank/DDBJ databases">
        <authorList>
            <consortium name="Caenorhabditis japonica Sequencing Consortium"/>
            <person name="Wilson R.K."/>
        </authorList>
    </citation>
    <scope>NUCLEOTIDE SEQUENCE [LARGE SCALE GENOMIC DNA]</scope>
    <source>
        <strain evidence="10">DF5081</strain>
    </source>
</reference>
<dbReference type="GO" id="GO:0000938">
    <property type="term" value="C:GARP complex"/>
    <property type="evidence" value="ECO:0007669"/>
    <property type="project" value="EnsemblMetazoa"/>
</dbReference>
<dbReference type="Pfam" id="PF20655">
    <property type="entry name" value="Vps52_C"/>
    <property type="match status" value="1"/>
</dbReference>
<dbReference type="GO" id="GO:0042147">
    <property type="term" value="P:retrograde transport, endosome to Golgi"/>
    <property type="evidence" value="ECO:0007669"/>
    <property type="project" value="TreeGrafter"/>
</dbReference>
<dbReference type="Proteomes" id="UP000005237">
    <property type="component" value="Unassembled WGS sequence"/>
</dbReference>
<dbReference type="EnsemblMetazoa" id="CJA17193b.1">
    <property type="protein sequence ID" value="CJA17193b.1"/>
    <property type="gene ID" value="WBGene00136396"/>
</dbReference>
<protein>
    <recommendedName>
        <fullName evidence="3">Vacuolar protein sorting-associated protein 52 homolog</fullName>
    </recommendedName>
</protein>
<dbReference type="GO" id="GO:0031267">
    <property type="term" value="F:small GTPase binding"/>
    <property type="evidence" value="ECO:0007669"/>
    <property type="project" value="EnsemblMetazoa"/>
</dbReference>
<dbReference type="InterPro" id="IPR007258">
    <property type="entry name" value="Vps52"/>
</dbReference>
<comment type="similarity">
    <text evidence="2">Belongs to the VPS52 family.</text>
</comment>
<keyword evidence="4" id="KW-0813">Transport</keyword>
<dbReference type="GO" id="GO:0005797">
    <property type="term" value="C:Golgi medial cisterna"/>
    <property type="evidence" value="ECO:0007669"/>
    <property type="project" value="EnsemblMetazoa"/>
</dbReference>
<dbReference type="PANTHER" id="PTHR14190:SF7">
    <property type="entry name" value="VACUOLAR PROTEIN SORTING-ASSOCIATED PROTEIN 52 HOMOLOG"/>
    <property type="match status" value="1"/>
</dbReference>